<protein>
    <recommendedName>
        <fullName evidence="1">Novel STAND NTPase 1 domain-containing protein</fullName>
    </recommendedName>
</protein>
<dbReference type="Gene3D" id="2.30.29.80">
    <property type="match status" value="1"/>
</dbReference>
<dbReference type="InterPro" id="IPR049052">
    <property type="entry name" value="nSTAND1"/>
</dbReference>
<reference evidence="2 3" key="1">
    <citation type="submission" date="2017-10" db="EMBL/GenBank/DDBJ databases">
        <title>The draft genome sequence of Lewinella nigricans NBRC 102662.</title>
        <authorList>
            <person name="Wang K."/>
        </authorList>
    </citation>
    <scope>NUCLEOTIDE SEQUENCE [LARGE SCALE GENOMIC DNA]</scope>
    <source>
        <strain evidence="2 3">NBRC 102662</strain>
    </source>
</reference>
<keyword evidence="3" id="KW-1185">Reference proteome</keyword>
<evidence type="ECO:0000313" key="3">
    <source>
        <dbReference type="Proteomes" id="UP000223913"/>
    </source>
</evidence>
<feature type="domain" description="Novel STAND NTPase 1" evidence="1">
    <location>
        <begin position="307"/>
        <end position="493"/>
    </location>
</feature>
<comment type="caution">
    <text evidence="2">The sequence shown here is derived from an EMBL/GenBank/DDBJ whole genome shotgun (WGS) entry which is preliminary data.</text>
</comment>
<proteinExistence type="predicted"/>
<dbReference type="RefSeq" id="WP_099152915.1">
    <property type="nucleotide sequence ID" value="NZ_PDUD01000030.1"/>
</dbReference>
<dbReference type="Gene3D" id="3.40.50.300">
    <property type="entry name" value="P-loop containing nucleotide triphosphate hydrolases"/>
    <property type="match status" value="1"/>
</dbReference>
<dbReference type="AlphaFoldDB" id="A0A2D0N5B4"/>
<sequence>MKVLVHHFAEHTEAYRYNFQLYTDGVIVESRHFPDRTVCVENAYGLLMFLRNSQAPAKEVYLSRYKQDWVLNISDQYQLRLVQPGNCQDSEEAERIVARLLESIEDQIELIDVAPEERSQYKTTAPLTDANTLSAAPEPLVPETDIQPIQSISEELPVSEDQTGFVSFSEEVDANERFFFHFLDRSGDPLLLSKAFDAAAERDQTIEQIYLHGIHKEQYEVENEEEQYRFRLKNDQQVELAHSRSFDEEKEIMRAIFWLRIYFKSKLPEKQNGGGGLMINPASILNPKFSSGIIPQDGPCGKVFKPMEPLTAGDFSLFWGRDRELKDIYQLVLNSNLLLLYGAARSGKSSLVRCGLPNYHRQSEWHGIVVERRDNINRSFDQQLNRERKRLSLSPEEHTVHTALGSLQEIQDESDKPIFLIFDDIEELFSDKPDPEEQQQFFALLQEIMQTKGTIKAILIIDETYLAHLTNYETVVPNLFEHRYRLEKMSVRGISSGLVDCLDMLNNINSLKVPDPKVATEAIMERMSNGKDQIEVACMQIYLNELQQEACRKKENGQVLIDKKLIDSCDPPETMIAGYLDARRMEISQQKSETPEDQAQVRQQLQELEDVQNRCNCSPPPTPAAYPAWVSWAGWGLLLLLLLLLFWPWPAVPNASLNEQPTSCAQCEQYITEFGLSAPFGDYSRQQLASYRCQEWADCQIAQEEGSCETYIKYLEKYKANGSCSDEFLNAIIKGCLLPANTSVVSNCKLLTEVLPKSKLPADMLCLIYEEYIAAFGADNSCAQVLADLQTEIPCAQPTEMSNTTLSCTELRAKAGNNGSLNAAEKTALEQCACNEAFAKGDCNTYEAYLKTYGRDGRCAGDVRTALQELQQLNCPLPMGDICFLTATLEPVPWSNAHTQCPQGYKLICESQVRYLLEKFYKNDLRKSYSYMVQKIEATNLDFNANGYWTATEFSDSEAYAIEKDKANKSIKMPQGVSKSAVRPCLCIAPGPKFQESAISDLQCLSKSLSN</sequence>
<accession>A0A2D0N5B4</accession>
<evidence type="ECO:0000313" key="2">
    <source>
        <dbReference type="EMBL" id="PHN03588.1"/>
    </source>
</evidence>
<gene>
    <name evidence="2" type="ORF">CRP01_25335</name>
</gene>
<dbReference type="InterPro" id="IPR027417">
    <property type="entry name" value="P-loop_NTPase"/>
</dbReference>
<dbReference type="EMBL" id="PDUD01000030">
    <property type="protein sequence ID" value="PHN03588.1"/>
    <property type="molecule type" value="Genomic_DNA"/>
</dbReference>
<dbReference type="Pfam" id="PF20703">
    <property type="entry name" value="nSTAND1"/>
    <property type="match status" value="1"/>
</dbReference>
<name>A0A2D0N5B4_FLAN2</name>
<dbReference type="Proteomes" id="UP000223913">
    <property type="component" value="Unassembled WGS sequence"/>
</dbReference>
<dbReference type="OrthoDB" id="1489027at2"/>
<dbReference type="SUPFAM" id="SSF52540">
    <property type="entry name" value="P-loop containing nucleoside triphosphate hydrolases"/>
    <property type="match status" value="1"/>
</dbReference>
<organism evidence="2 3">
    <name type="scientific">Flavilitoribacter nigricans (strain ATCC 23147 / DSM 23189 / NBRC 102662 / NCIMB 1420 / SS-2)</name>
    <name type="common">Lewinella nigricans</name>
    <dbReference type="NCBI Taxonomy" id="1122177"/>
    <lineage>
        <taxon>Bacteria</taxon>
        <taxon>Pseudomonadati</taxon>
        <taxon>Bacteroidota</taxon>
        <taxon>Saprospiria</taxon>
        <taxon>Saprospirales</taxon>
        <taxon>Lewinellaceae</taxon>
        <taxon>Flavilitoribacter</taxon>
    </lineage>
</organism>
<evidence type="ECO:0000259" key="1">
    <source>
        <dbReference type="Pfam" id="PF20703"/>
    </source>
</evidence>